<evidence type="ECO:0000313" key="2">
    <source>
        <dbReference type="EMBL" id="MBU9719889.1"/>
    </source>
</evidence>
<feature type="transmembrane region" description="Helical" evidence="1">
    <location>
        <begin position="12"/>
        <end position="33"/>
    </location>
</feature>
<keyword evidence="3" id="KW-1185">Reference proteome</keyword>
<keyword evidence="1" id="KW-1133">Transmembrane helix</keyword>
<evidence type="ECO:0000256" key="1">
    <source>
        <dbReference type="SAM" id="Phobius"/>
    </source>
</evidence>
<organism evidence="2 3">
    <name type="scientific">Evansella alkalicola</name>
    <dbReference type="NCBI Taxonomy" id="745819"/>
    <lineage>
        <taxon>Bacteria</taxon>
        <taxon>Bacillati</taxon>
        <taxon>Bacillota</taxon>
        <taxon>Bacilli</taxon>
        <taxon>Bacillales</taxon>
        <taxon>Bacillaceae</taxon>
        <taxon>Evansella</taxon>
    </lineage>
</organism>
<dbReference type="RefSeq" id="WP_088074424.1">
    <property type="nucleotide sequence ID" value="NZ_JAHQCR010000005.1"/>
</dbReference>
<gene>
    <name evidence="2" type="ORF">KS407_00365</name>
</gene>
<feature type="transmembrane region" description="Helical" evidence="1">
    <location>
        <begin position="59"/>
        <end position="85"/>
    </location>
</feature>
<name>A0ABS6JMV5_9BACI</name>
<protein>
    <submittedName>
        <fullName evidence="2">DUF2254 domain-containing protein</fullName>
    </submittedName>
</protein>
<keyword evidence="1" id="KW-0812">Transmembrane</keyword>
<feature type="transmembrane region" description="Helical" evidence="1">
    <location>
        <begin position="136"/>
        <end position="153"/>
    </location>
</feature>
<sequence length="423" mass="48052">MKYFLLQIKQTIWLLPSLYCLFASLLAFGVIYLDTVHGEAVTQTIPPLFLISVDLAQTILGTIAAALLTMITITFSTIMVVLTTYSSQFSPRTLSDFITNKVTMRVLGVYMGGIMYSILTLLFMREDLKHEVIAGPIGVLIAIICLAFFAYFIHHVANSIQVSNLINKVTTSTLKAMEHRLTPNKDEVIKITWDKPSLPQSANRFEVKSDTLGYIQLHETHRLLETALDKKLVFELTKPVGAFVKPGDTLMIIYYQNHGSHPKLDFRKYIKIGNDRTMFQDVEFGIRKIVEVTLRAISPGINDPNTAVDCILHLGKLLAEVSKYDGSYLNYYHDGEIKVTTMQTPFKDILYGAFFQICHYGREDISILLAMYDALITIVEEGDPSVEEVVRQFSEYINANFNKEAIHEMDMPYLNRKKERLGY</sequence>
<dbReference type="Pfam" id="PF10011">
    <property type="entry name" value="DUF2254"/>
    <property type="match status" value="1"/>
</dbReference>
<evidence type="ECO:0000313" key="3">
    <source>
        <dbReference type="Proteomes" id="UP000790580"/>
    </source>
</evidence>
<dbReference type="InterPro" id="IPR018723">
    <property type="entry name" value="DUF2254_membrane"/>
</dbReference>
<proteinExistence type="predicted"/>
<dbReference type="EMBL" id="JAHQCR010000005">
    <property type="protein sequence ID" value="MBU9719889.1"/>
    <property type="molecule type" value="Genomic_DNA"/>
</dbReference>
<reference evidence="2 3" key="1">
    <citation type="submission" date="2021-06" db="EMBL/GenBank/DDBJ databases">
        <title>Bacillus sp. RD4P76, an endophyte from a halophyte.</title>
        <authorList>
            <person name="Sun J.-Q."/>
        </authorList>
    </citation>
    <scope>NUCLEOTIDE SEQUENCE [LARGE SCALE GENOMIC DNA]</scope>
    <source>
        <strain evidence="2 3">JCM 17098</strain>
    </source>
</reference>
<keyword evidence="1" id="KW-0472">Membrane</keyword>
<accession>A0ABS6JMV5</accession>
<feature type="transmembrane region" description="Helical" evidence="1">
    <location>
        <begin position="106"/>
        <end position="124"/>
    </location>
</feature>
<dbReference type="Proteomes" id="UP000790580">
    <property type="component" value="Unassembled WGS sequence"/>
</dbReference>
<comment type="caution">
    <text evidence="2">The sequence shown here is derived from an EMBL/GenBank/DDBJ whole genome shotgun (WGS) entry which is preliminary data.</text>
</comment>